<accession>A0A5N5LYX2</accession>
<keyword evidence="2" id="KW-1185">Reference proteome</keyword>
<proteinExistence type="predicted"/>
<dbReference type="EMBL" id="VDCV01000007">
    <property type="protein sequence ID" value="KAB5548114.1"/>
    <property type="molecule type" value="Genomic_DNA"/>
</dbReference>
<organism evidence="1 2">
    <name type="scientific">Salix brachista</name>
    <dbReference type="NCBI Taxonomy" id="2182728"/>
    <lineage>
        <taxon>Eukaryota</taxon>
        <taxon>Viridiplantae</taxon>
        <taxon>Streptophyta</taxon>
        <taxon>Embryophyta</taxon>
        <taxon>Tracheophyta</taxon>
        <taxon>Spermatophyta</taxon>
        <taxon>Magnoliopsida</taxon>
        <taxon>eudicotyledons</taxon>
        <taxon>Gunneridae</taxon>
        <taxon>Pentapetalae</taxon>
        <taxon>rosids</taxon>
        <taxon>fabids</taxon>
        <taxon>Malpighiales</taxon>
        <taxon>Salicaceae</taxon>
        <taxon>Saliceae</taxon>
        <taxon>Salix</taxon>
    </lineage>
</organism>
<dbReference type="AlphaFoldDB" id="A0A5N5LYX2"/>
<name>A0A5N5LYX2_9ROSI</name>
<dbReference type="Proteomes" id="UP000326939">
    <property type="component" value="Chromosome 7"/>
</dbReference>
<sequence>MQLEKGRSEASTWICAETELRLIYFGVWDNFGQIIGLKKIDLLQKKIGFVGFLERGMRREDAREEAFGRDSSFWSIAEKMLAFGRDSW</sequence>
<evidence type="ECO:0000313" key="1">
    <source>
        <dbReference type="EMBL" id="KAB5548114.1"/>
    </source>
</evidence>
<protein>
    <submittedName>
        <fullName evidence="1">Uncharacterized protein</fullName>
    </submittedName>
</protein>
<comment type="caution">
    <text evidence="1">The sequence shown here is derived from an EMBL/GenBank/DDBJ whole genome shotgun (WGS) entry which is preliminary data.</text>
</comment>
<evidence type="ECO:0000313" key="2">
    <source>
        <dbReference type="Proteomes" id="UP000326939"/>
    </source>
</evidence>
<gene>
    <name evidence="1" type="ORF">DKX38_011520</name>
</gene>
<reference evidence="2" key="1">
    <citation type="journal article" date="2019" name="Gigascience">
        <title>De novo genome assembly of the endangered Acer yangbiense, a plant species with extremely small populations endemic to Yunnan Province, China.</title>
        <authorList>
            <person name="Yang J."/>
            <person name="Wariss H.M."/>
            <person name="Tao L."/>
            <person name="Zhang R."/>
            <person name="Yun Q."/>
            <person name="Hollingsworth P."/>
            <person name="Dao Z."/>
            <person name="Luo G."/>
            <person name="Guo H."/>
            <person name="Ma Y."/>
            <person name="Sun W."/>
        </authorList>
    </citation>
    <scope>NUCLEOTIDE SEQUENCE [LARGE SCALE GENOMIC DNA]</scope>
    <source>
        <strain evidence="2">cv. br00</strain>
    </source>
</reference>